<dbReference type="Proteomes" id="UP001320715">
    <property type="component" value="Unassembled WGS sequence"/>
</dbReference>
<proteinExistence type="predicted"/>
<name>A0ABT1CUH4_9HYPH</name>
<evidence type="ECO:0000256" key="1">
    <source>
        <dbReference type="SAM" id="SignalP"/>
    </source>
</evidence>
<reference evidence="2 3" key="1">
    <citation type="submission" date="2020-01" db="EMBL/GenBank/DDBJ databases">
        <title>Genomes of bacteria type strains.</title>
        <authorList>
            <person name="Chen J."/>
            <person name="Zhu S."/>
            <person name="Yang J."/>
        </authorList>
    </citation>
    <scope>NUCLEOTIDE SEQUENCE [LARGE SCALE GENOMIC DNA]</scope>
    <source>
        <strain evidence="2 3">DSM 16655</strain>
    </source>
</reference>
<sequence>MRTIIFTSLLLIFMNSQARAGDCPGFYRFVDFGLEAADGTIHRGGPTYRAEGFDGQALLIRDLTLCREVRDLSVDGRGNPVPVVESVNYDPEKTGIDLKELRLETVSDIVAETERAAAEHRSRLEQDGSVVTTGATYLCAGLIGAGDLSCQLVSPFGGNLALVVYCTRVECRVPALAVKANIIAQAAWVPSEAAVKNPAALASEIAERLGQIHGFLDPLSA</sequence>
<feature type="chain" id="PRO_5045680872" evidence="1">
    <location>
        <begin position="21"/>
        <end position="221"/>
    </location>
</feature>
<gene>
    <name evidence="2" type="ORF">GTW23_16765</name>
</gene>
<dbReference type="RefSeq" id="WP_252916627.1">
    <property type="nucleotide sequence ID" value="NZ_JAAAML010000003.1"/>
</dbReference>
<accession>A0ABT1CUH4</accession>
<evidence type="ECO:0000313" key="2">
    <source>
        <dbReference type="EMBL" id="MCO6409837.1"/>
    </source>
</evidence>
<keyword evidence="1" id="KW-0732">Signal</keyword>
<organism evidence="2 3">
    <name type="scientific">Hoeflea alexandrii</name>
    <dbReference type="NCBI Taxonomy" id="288436"/>
    <lineage>
        <taxon>Bacteria</taxon>
        <taxon>Pseudomonadati</taxon>
        <taxon>Pseudomonadota</taxon>
        <taxon>Alphaproteobacteria</taxon>
        <taxon>Hyphomicrobiales</taxon>
        <taxon>Rhizobiaceae</taxon>
        <taxon>Hoeflea</taxon>
    </lineage>
</organism>
<evidence type="ECO:0000313" key="3">
    <source>
        <dbReference type="Proteomes" id="UP001320715"/>
    </source>
</evidence>
<comment type="caution">
    <text evidence="2">The sequence shown here is derived from an EMBL/GenBank/DDBJ whole genome shotgun (WGS) entry which is preliminary data.</text>
</comment>
<keyword evidence="3" id="KW-1185">Reference proteome</keyword>
<protein>
    <submittedName>
        <fullName evidence="2">Uncharacterized protein</fullName>
    </submittedName>
</protein>
<feature type="signal peptide" evidence="1">
    <location>
        <begin position="1"/>
        <end position="20"/>
    </location>
</feature>
<dbReference type="EMBL" id="JAAAML010000003">
    <property type="protein sequence ID" value="MCO6409837.1"/>
    <property type="molecule type" value="Genomic_DNA"/>
</dbReference>